<keyword evidence="1 6" id="KW-0489">Methyltransferase</keyword>
<dbReference type="InterPro" id="IPR018117">
    <property type="entry name" value="C5_DNA_meth_AS"/>
</dbReference>
<evidence type="ECO:0000256" key="6">
    <source>
        <dbReference type="PROSITE-ProRule" id="PRU01016"/>
    </source>
</evidence>
<dbReference type="EC" id="2.1.1.37" evidence="8"/>
<evidence type="ECO:0000313" key="10">
    <source>
        <dbReference type="Proteomes" id="UP000321934"/>
    </source>
</evidence>
<evidence type="ECO:0000256" key="2">
    <source>
        <dbReference type="ARBA" id="ARBA00022679"/>
    </source>
</evidence>
<dbReference type="GO" id="GO:0009307">
    <property type="term" value="P:DNA restriction-modification system"/>
    <property type="evidence" value="ECO:0007669"/>
    <property type="project" value="UniProtKB-KW"/>
</dbReference>
<comment type="similarity">
    <text evidence="6 7">Belongs to the class I-like SAM-binding methyltransferase superfamily. C5-methyltransferase family.</text>
</comment>
<dbReference type="RefSeq" id="WP_222912635.1">
    <property type="nucleotide sequence ID" value="NZ_CP029077.1"/>
</dbReference>
<dbReference type="REBASE" id="363707">
    <property type="entry name" value="M.DvaCyL41ORF181P"/>
</dbReference>
<dbReference type="PANTHER" id="PTHR10629:SF52">
    <property type="entry name" value="DNA (CYTOSINE-5)-METHYLTRANSFERASE 1"/>
    <property type="match status" value="1"/>
</dbReference>
<dbReference type="EMBL" id="CP029077">
    <property type="protein sequence ID" value="QED22989.1"/>
    <property type="molecule type" value="Genomic_DNA"/>
</dbReference>
<dbReference type="PROSITE" id="PS00095">
    <property type="entry name" value="C5_MTASE_2"/>
    <property type="match status" value="1"/>
</dbReference>
<dbReference type="InterPro" id="IPR050390">
    <property type="entry name" value="C5-Methyltransferase"/>
</dbReference>
<dbReference type="Gene3D" id="3.90.120.10">
    <property type="entry name" value="DNA Methylase, subunit A, domain 2"/>
    <property type="match status" value="1"/>
</dbReference>
<keyword evidence="3 6" id="KW-0949">S-adenosyl-L-methionine</keyword>
<dbReference type="GO" id="GO:0044027">
    <property type="term" value="P:negative regulation of gene expression via chromosomal CpG island methylation"/>
    <property type="evidence" value="ECO:0007669"/>
    <property type="project" value="TreeGrafter"/>
</dbReference>
<dbReference type="GO" id="GO:0032259">
    <property type="term" value="P:methylation"/>
    <property type="evidence" value="ECO:0007669"/>
    <property type="project" value="UniProtKB-KW"/>
</dbReference>
<evidence type="ECO:0000256" key="1">
    <source>
        <dbReference type="ARBA" id="ARBA00022603"/>
    </source>
</evidence>
<dbReference type="PRINTS" id="PR00105">
    <property type="entry name" value="C5METTRFRASE"/>
</dbReference>
<evidence type="ECO:0000256" key="8">
    <source>
        <dbReference type="RuleBase" id="RU000417"/>
    </source>
</evidence>
<dbReference type="GO" id="GO:0003677">
    <property type="term" value="F:DNA binding"/>
    <property type="evidence" value="ECO:0007669"/>
    <property type="project" value="TreeGrafter"/>
</dbReference>
<dbReference type="NCBIfam" id="TIGR00675">
    <property type="entry name" value="dcm"/>
    <property type="match status" value="1"/>
</dbReference>
<evidence type="ECO:0000313" key="9">
    <source>
        <dbReference type="EMBL" id="QED22989.1"/>
    </source>
</evidence>
<dbReference type="InterPro" id="IPR031303">
    <property type="entry name" value="C5_meth_CS"/>
</dbReference>
<dbReference type="PROSITE" id="PS51679">
    <property type="entry name" value="SAM_MT_C5"/>
    <property type="match status" value="1"/>
</dbReference>
<dbReference type="PANTHER" id="PTHR10629">
    <property type="entry name" value="CYTOSINE-SPECIFIC METHYLTRANSFERASE"/>
    <property type="match status" value="1"/>
</dbReference>
<dbReference type="Proteomes" id="UP000321934">
    <property type="component" value="Chromosome"/>
</dbReference>
<keyword evidence="2 6" id="KW-0808">Transferase</keyword>
<dbReference type="PROSITE" id="PS00094">
    <property type="entry name" value="C5_MTASE_1"/>
    <property type="match status" value="1"/>
</dbReference>
<dbReference type="Pfam" id="PF00145">
    <property type="entry name" value="DNA_methylase"/>
    <property type="match status" value="1"/>
</dbReference>
<evidence type="ECO:0000256" key="4">
    <source>
        <dbReference type="ARBA" id="ARBA00022747"/>
    </source>
</evidence>
<dbReference type="InterPro" id="IPR029063">
    <property type="entry name" value="SAM-dependent_MTases_sf"/>
</dbReference>
<sequence length="377" mass="44148">MNIKKYNFIDLFAGAGGLSLGLTQAGFNMIFANEIDKIASQTILLNHNNLSKDNLFIGDIRVLNQNISYLKQFQQVDLVTGGPPCQGFSIANQQRIIDDPRNILYKEYITFIKHTKPKFFLMENVKGMKNKISEILDDFNVNLDKRYNISYAILNAKDFGVPQNRERLFIIGNCINIDSNKIFIELKQQKHKQFLLFDAISDLPLLHPKKIKNNNSIENEKFGFTEIEFEYKQTEFVRYINNNRTIQKLHNHKNRFNNDRDIEIYKLLPQGCNSTHDSIQHIMPYKERAHIFKDKYYKLKYNEVSRTITSHMQYDCNMYIHPEQPRGLSPREAARIQTFPDDYSFCGPQNNWYRQIGNAVPVKLSEAIGRIILKYLV</sequence>
<feature type="active site" evidence="6">
    <location>
        <position position="85"/>
    </location>
</feature>
<keyword evidence="4" id="KW-0680">Restriction system</keyword>
<keyword evidence="10" id="KW-1185">Reference proteome</keyword>
<name>A0A5B8XCB9_9RICK</name>
<evidence type="ECO:0000256" key="7">
    <source>
        <dbReference type="RuleBase" id="RU000416"/>
    </source>
</evidence>
<proteinExistence type="inferred from homology"/>
<dbReference type="InterPro" id="IPR001525">
    <property type="entry name" value="C5_MeTfrase"/>
</dbReference>
<dbReference type="Gene3D" id="3.40.50.150">
    <property type="entry name" value="Vaccinia Virus protein VP39"/>
    <property type="match status" value="1"/>
</dbReference>
<evidence type="ECO:0000256" key="5">
    <source>
        <dbReference type="ARBA" id="ARBA00047422"/>
    </source>
</evidence>
<dbReference type="GO" id="GO:0003886">
    <property type="term" value="F:DNA (cytosine-5-)-methyltransferase activity"/>
    <property type="evidence" value="ECO:0007669"/>
    <property type="project" value="UniProtKB-EC"/>
</dbReference>
<comment type="catalytic activity">
    <reaction evidence="5 8">
        <text>a 2'-deoxycytidine in DNA + S-adenosyl-L-methionine = a 5-methyl-2'-deoxycytidine in DNA + S-adenosyl-L-homocysteine + H(+)</text>
        <dbReference type="Rhea" id="RHEA:13681"/>
        <dbReference type="Rhea" id="RHEA-COMP:11369"/>
        <dbReference type="Rhea" id="RHEA-COMP:11370"/>
        <dbReference type="ChEBI" id="CHEBI:15378"/>
        <dbReference type="ChEBI" id="CHEBI:57856"/>
        <dbReference type="ChEBI" id="CHEBI:59789"/>
        <dbReference type="ChEBI" id="CHEBI:85452"/>
        <dbReference type="ChEBI" id="CHEBI:85454"/>
        <dbReference type="EC" id="2.1.1.37"/>
    </reaction>
</comment>
<protein>
    <recommendedName>
        <fullName evidence="8">Cytosine-specific methyltransferase</fullName>
        <ecNumber evidence="8">2.1.1.37</ecNumber>
    </recommendedName>
</protein>
<reference evidence="9 10" key="1">
    <citation type="journal article" date="2019" name="ISME J.">
        <title>Deianiraea, an extracellular bacterium associated with the ciliate Paramecium, suggests an alternative scenario for the evolution of Rickettsiales.</title>
        <authorList>
            <person name="Castelli M."/>
            <person name="Sabaneyeva E."/>
            <person name="Lanzoni O."/>
            <person name="Lebedeva N."/>
            <person name="Floriano A.M."/>
            <person name="Gaiarsa S."/>
            <person name="Benken K."/>
            <person name="Modeo L."/>
            <person name="Bandi C."/>
            <person name="Potekhin A."/>
            <person name="Sassera D."/>
            <person name="Petroni G."/>
        </authorList>
    </citation>
    <scope>NUCLEOTIDE SEQUENCE [LARGE SCALE GENOMIC DNA]</scope>
    <source>
        <strain evidence="9">CyL4-1</strain>
    </source>
</reference>
<evidence type="ECO:0000256" key="3">
    <source>
        <dbReference type="ARBA" id="ARBA00022691"/>
    </source>
</evidence>
<dbReference type="SUPFAM" id="SSF53335">
    <property type="entry name" value="S-adenosyl-L-methionine-dependent methyltransferases"/>
    <property type="match status" value="1"/>
</dbReference>
<gene>
    <name evidence="9" type="ORF">Deia_00181</name>
</gene>
<organism evidence="9 10">
    <name type="scientific">Candidatus Deianiraea vastatrix</name>
    <dbReference type="NCBI Taxonomy" id="2163644"/>
    <lineage>
        <taxon>Bacteria</taxon>
        <taxon>Pseudomonadati</taxon>
        <taxon>Pseudomonadota</taxon>
        <taxon>Alphaproteobacteria</taxon>
        <taxon>Rickettsiales</taxon>
        <taxon>Candidatus Deianiraeaceae</taxon>
        <taxon>Candidatus Deianiraea</taxon>
    </lineage>
</organism>
<accession>A0A5B8XCB9</accession>
<dbReference type="AlphaFoldDB" id="A0A5B8XCB9"/>